<proteinExistence type="predicted"/>
<dbReference type="Proteomes" id="UP000812440">
    <property type="component" value="Chromosome 3"/>
</dbReference>
<feature type="domain" description="Interleukin-17 receptor C/E N-terminal" evidence="2">
    <location>
        <begin position="10"/>
        <end position="218"/>
    </location>
</feature>
<name>A0A8T2J3T7_9PIPI</name>
<sequence length="220" mass="25309">MTVSLSQTHCTYVKFSKHNAKKLDGHKVDVQYNCFEVGISDYVYVSMRTVPYFCSVQLEKYYHVEDCYNEDIEENIFSCLVGKLDYIVNEEAKTIAIQVSDKVEGFDYNVRLCLKHFSCKDIGAHKLIKVQNSSRSVTLPYSEILPCLCIEGWLAIPDSRRTRLCPFKNDIDLLWDNIKYNPVTQTMAWQSSCPIHANVSLCWMIGHNDNCADLTNSLHL</sequence>
<dbReference type="InterPro" id="IPR039465">
    <property type="entry name" value="IL-17_rcpt-like"/>
</dbReference>
<dbReference type="PANTHER" id="PTHR15583">
    <property type="entry name" value="INTERLEUKIN-17 RECEPTOR"/>
    <property type="match status" value="1"/>
</dbReference>
<gene>
    <name evidence="3" type="ORF">GDO86_005874</name>
</gene>
<dbReference type="AlphaFoldDB" id="A0A8T2J3T7"/>
<comment type="caution">
    <text evidence="3">The sequence shown here is derived from an EMBL/GenBank/DDBJ whole genome shotgun (WGS) entry which is preliminary data.</text>
</comment>
<dbReference type="OrthoDB" id="9877324at2759"/>
<feature type="non-terminal residue" evidence="3">
    <location>
        <position position="220"/>
    </location>
</feature>
<evidence type="ECO:0000259" key="2">
    <source>
        <dbReference type="Pfam" id="PF15037"/>
    </source>
</evidence>
<evidence type="ECO:0000313" key="3">
    <source>
        <dbReference type="EMBL" id="KAG8439865.1"/>
    </source>
</evidence>
<dbReference type="GO" id="GO:0030368">
    <property type="term" value="F:interleukin-17 receptor activity"/>
    <property type="evidence" value="ECO:0007669"/>
    <property type="project" value="InterPro"/>
</dbReference>
<organism evidence="3 4">
    <name type="scientific">Hymenochirus boettgeri</name>
    <name type="common">Congo dwarf clawed frog</name>
    <dbReference type="NCBI Taxonomy" id="247094"/>
    <lineage>
        <taxon>Eukaryota</taxon>
        <taxon>Metazoa</taxon>
        <taxon>Chordata</taxon>
        <taxon>Craniata</taxon>
        <taxon>Vertebrata</taxon>
        <taxon>Euteleostomi</taxon>
        <taxon>Amphibia</taxon>
        <taxon>Batrachia</taxon>
        <taxon>Anura</taxon>
        <taxon>Pipoidea</taxon>
        <taxon>Pipidae</taxon>
        <taxon>Pipinae</taxon>
        <taxon>Hymenochirus</taxon>
    </lineage>
</organism>
<keyword evidence="4" id="KW-1185">Reference proteome</keyword>
<dbReference type="Pfam" id="PF15037">
    <property type="entry name" value="IL17_R_N"/>
    <property type="match status" value="1"/>
</dbReference>
<evidence type="ECO:0000313" key="4">
    <source>
        <dbReference type="Proteomes" id="UP000812440"/>
    </source>
</evidence>
<reference evidence="3" key="1">
    <citation type="thesis" date="2020" institute="ProQuest LLC" country="789 East Eisenhower Parkway, Ann Arbor, MI, USA">
        <title>Comparative Genomics and Chromosome Evolution.</title>
        <authorList>
            <person name="Mudd A.B."/>
        </authorList>
    </citation>
    <scope>NUCLEOTIDE SEQUENCE</scope>
    <source>
        <strain evidence="3">Female2</strain>
        <tissue evidence="3">Blood</tissue>
    </source>
</reference>
<dbReference type="EMBL" id="JAACNH010000006">
    <property type="protein sequence ID" value="KAG8439865.1"/>
    <property type="molecule type" value="Genomic_DNA"/>
</dbReference>
<dbReference type="PANTHER" id="PTHR15583:SF10">
    <property type="entry name" value="INTERLEUKIN-17 RECEPTOR E-LIKE-RELATED"/>
    <property type="match status" value="1"/>
</dbReference>
<keyword evidence="1" id="KW-0732">Signal</keyword>
<accession>A0A8T2J3T7</accession>
<evidence type="ECO:0000256" key="1">
    <source>
        <dbReference type="ARBA" id="ARBA00022729"/>
    </source>
</evidence>
<dbReference type="InterPro" id="IPR027841">
    <property type="entry name" value="IL-17_rcpt_C/E_N"/>
</dbReference>
<protein>
    <recommendedName>
        <fullName evidence="2">Interleukin-17 receptor C/E N-terminal domain-containing protein</fullName>
    </recommendedName>
</protein>